<dbReference type="Pfam" id="PF00652">
    <property type="entry name" value="Ricin_B_lectin"/>
    <property type="match status" value="1"/>
</dbReference>
<evidence type="ECO:0000313" key="3">
    <source>
        <dbReference type="EMBL" id="PRX95401.1"/>
    </source>
</evidence>
<dbReference type="AlphaFoldDB" id="A0A2T0PV45"/>
<organism evidence="3 4">
    <name type="scientific">Allonocardiopsis opalescens</name>
    <dbReference type="NCBI Taxonomy" id="1144618"/>
    <lineage>
        <taxon>Bacteria</taxon>
        <taxon>Bacillati</taxon>
        <taxon>Actinomycetota</taxon>
        <taxon>Actinomycetes</taxon>
        <taxon>Streptosporangiales</taxon>
        <taxon>Allonocardiopsis</taxon>
    </lineage>
</organism>
<dbReference type="InterPro" id="IPR006311">
    <property type="entry name" value="TAT_signal"/>
</dbReference>
<name>A0A2T0PV45_9ACTN</name>
<dbReference type="SMART" id="SM00458">
    <property type="entry name" value="RICIN"/>
    <property type="match status" value="1"/>
</dbReference>
<evidence type="ECO:0000259" key="2">
    <source>
        <dbReference type="SMART" id="SM00458"/>
    </source>
</evidence>
<feature type="signal peptide" evidence="1">
    <location>
        <begin position="1"/>
        <end position="31"/>
    </location>
</feature>
<proteinExistence type="predicted"/>
<dbReference type="Proteomes" id="UP000237846">
    <property type="component" value="Unassembled WGS sequence"/>
</dbReference>
<dbReference type="EMBL" id="PVZC01000009">
    <property type="protein sequence ID" value="PRX95401.1"/>
    <property type="molecule type" value="Genomic_DNA"/>
</dbReference>
<dbReference type="CDD" id="cd00161">
    <property type="entry name" value="beta-trefoil_Ricin-like"/>
    <property type="match status" value="1"/>
</dbReference>
<dbReference type="SUPFAM" id="SSF50370">
    <property type="entry name" value="Ricin B-like lectins"/>
    <property type="match status" value="1"/>
</dbReference>
<accession>A0A2T0PV45</accession>
<keyword evidence="3" id="KW-0430">Lectin</keyword>
<dbReference type="Gene3D" id="2.80.10.50">
    <property type="match status" value="1"/>
</dbReference>
<comment type="caution">
    <text evidence="3">The sequence shown here is derived from an EMBL/GenBank/DDBJ whole genome shotgun (WGS) entry which is preliminary data.</text>
</comment>
<dbReference type="PROSITE" id="PS51318">
    <property type="entry name" value="TAT"/>
    <property type="match status" value="1"/>
</dbReference>
<dbReference type="PROSITE" id="PS50231">
    <property type="entry name" value="RICIN_B_LECTIN"/>
    <property type="match status" value="1"/>
</dbReference>
<evidence type="ECO:0000313" key="4">
    <source>
        <dbReference type="Proteomes" id="UP000237846"/>
    </source>
</evidence>
<dbReference type="OrthoDB" id="273314at2"/>
<keyword evidence="1" id="KW-0732">Signal</keyword>
<dbReference type="InterPro" id="IPR035992">
    <property type="entry name" value="Ricin_B-like_lectins"/>
</dbReference>
<feature type="domain" description="Ricin B lectin" evidence="2">
    <location>
        <begin position="45"/>
        <end position="189"/>
    </location>
</feature>
<dbReference type="GO" id="GO:0030246">
    <property type="term" value="F:carbohydrate binding"/>
    <property type="evidence" value="ECO:0007669"/>
    <property type="project" value="UniProtKB-KW"/>
</dbReference>
<dbReference type="InterPro" id="IPR000772">
    <property type="entry name" value="Ricin_B_lectin"/>
</dbReference>
<evidence type="ECO:0000256" key="1">
    <source>
        <dbReference type="SAM" id="SignalP"/>
    </source>
</evidence>
<protein>
    <submittedName>
        <fullName evidence="3">Ricin-type beta-trefoil lectin protein</fullName>
    </submittedName>
</protein>
<gene>
    <name evidence="3" type="ORF">CLV72_1098</name>
</gene>
<reference evidence="3 4" key="1">
    <citation type="submission" date="2018-03" db="EMBL/GenBank/DDBJ databases">
        <title>Genomic Encyclopedia of Archaeal and Bacterial Type Strains, Phase II (KMG-II): from individual species to whole genera.</title>
        <authorList>
            <person name="Goeker M."/>
        </authorList>
    </citation>
    <scope>NUCLEOTIDE SEQUENCE [LARGE SCALE GENOMIC DNA]</scope>
    <source>
        <strain evidence="3 4">DSM 45601</strain>
    </source>
</reference>
<keyword evidence="4" id="KW-1185">Reference proteome</keyword>
<sequence>METARRRFAASFGALVVGALVAALSAVPAYADAGGAMTQLRSPFTDARLVTHHTQKCLDVAEASLNNGQYVQQWDCYEDRRNQEWNFIATTDGYYTVRAVHSGLCLDVAEASNAEGGTVHQWQCVEEQPGRYRMNQQWRLDQRSNGYFAVVARHSGKCLEVQNSAVANGARVVQATCVEGRPNQEWRLI</sequence>
<feature type="chain" id="PRO_5015733856" evidence="1">
    <location>
        <begin position="32"/>
        <end position="189"/>
    </location>
</feature>